<keyword evidence="1" id="KW-1133">Transmembrane helix</keyword>
<proteinExistence type="predicted"/>
<dbReference type="Proteomes" id="UP000623608">
    <property type="component" value="Unassembled WGS sequence"/>
</dbReference>
<evidence type="ECO:0000313" key="3">
    <source>
        <dbReference type="Proteomes" id="UP000623608"/>
    </source>
</evidence>
<evidence type="ECO:0000256" key="1">
    <source>
        <dbReference type="SAM" id="Phobius"/>
    </source>
</evidence>
<feature type="transmembrane region" description="Helical" evidence="1">
    <location>
        <begin position="236"/>
        <end position="254"/>
    </location>
</feature>
<reference evidence="2" key="1">
    <citation type="submission" date="2021-01" db="EMBL/GenBank/DDBJ databases">
        <title>Whole genome shotgun sequence of Actinoplanes tereljensis NBRC 105297.</title>
        <authorList>
            <person name="Komaki H."/>
            <person name="Tamura T."/>
        </authorList>
    </citation>
    <scope>NUCLEOTIDE SEQUENCE</scope>
    <source>
        <strain evidence="2">NBRC 105297</strain>
    </source>
</reference>
<evidence type="ECO:0000313" key="2">
    <source>
        <dbReference type="EMBL" id="GIF19632.1"/>
    </source>
</evidence>
<dbReference type="AlphaFoldDB" id="A0A919NL38"/>
<comment type="caution">
    <text evidence="2">The sequence shown here is derived from an EMBL/GenBank/DDBJ whole genome shotgun (WGS) entry which is preliminary data.</text>
</comment>
<feature type="transmembrane region" description="Helical" evidence="1">
    <location>
        <begin position="396"/>
        <end position="418"/>
    </location>
</feature>
<feature type="transmembrane region" description="Helical" evidence="1">
    <location>
        <begin position="458"/>
        <end position="482"/>
    </location>
</feature>
<dbReference type="EMBL" id="BOMY01000016">
    <property type="protein sequence ID" value="GIF19632.1"/>
    <property type="molecule type" value="Genomic_DNA"/>
</dbReference>
<dbReference type="RefSeq" id="WP_203803829.1">
    <property type="nucleotide sequence ID" value="NZ_BOMY01000016.1"/>
</dbReference>
<sequence>MTGTAKLIRLILRRDRIVLPLWILLFGLLGVGTYASFEGLFPTDAERIQFASVSTDNAGLVALYGLLQGDSLAVLTSWRVGFVPMVIGLAALLTVIRHTRADEEAGRTELLGATVVGRHAQLAAALIVTATASVLIGLLTFVSMAGKTGNTGGSLAFGAELTVSGLMFAAVAAITAQLTSSARSARSIAVVVLGVAYALRVGGDISAIGDGGLTWLSWVSPLGWVTHIFPYGPVNWWPVVMSVLAAAIATNVAVELRKVRDLGDGLVASRLGPANAPAGLGHPLGLAWRLHRGLLLGWTAGFALLGLIFGGVGGSVLDIAESNQGLTDIFDRLAGGNGAGQLLDSYFAGIAGTVGLIAACYGVQATLRLRDEETAGHAEAVLTTSVSRFAWAASHLLFALLGPALALFAEGLVSGLVATDGNFGRILGGTMLQLPAVWVLAGLTVLLFGLLPRLSLVAWAAPVICVLVLLVGQTLQASQWLLDISPFTHVPHLTGGTVSATPVITLLVVAAALAAAGLFGLRRRNLPD</sequence>
<accession>A0A919NL38</accession>
<feature type="transmembrane region" description="Helical" evidence="1">
    <location>
        <begin position="188"/>
        <end position="216"/>
    </location>
</feature>
<feature type="transmembrane region" description="Helical" evidence="1">
    <location>
        <begin position="430"/>
        <end position="451"/>
    </location>
</feature>
<keyword evidence="1" id="KW-0472">Membrane</keyword>
<keyword evidence="3" id="KW-1185">Reference proteome</keyword>
<name>A0A919NL38_9ACTN</name>
<protein>
    <submittedName>
        <fullName evidence="2">Exporter of polyketide antibiotics</fullName>
    </submittedName>
</protein>
<feature type="transmembrane region" description="Helical" evidence="1">
    <location>
        <begin position="120"/>
        <end position="142"/>
    </location>
</feature>
<feature type="transmembrane region" description="Helical" evidence="1">
    <location>
        <begin position="346"/>
        <end position="363"/>
    </location>
</feature>
<feature type="transmembrane region" description="Helical" evidence="1">
    <location>
        <begin position="154"/>
        <end position="176"/>
    </location>
</feature>
<feature type="transmembrane region" description="Helical" evidence="1">
    <location>
        <begin position="17"/>
        <end position="37"/>
    </location>
</feature>
<feature type="transmembrane region" description="Helical" evidence="1">
    <location>
        <begin position="80"/>
        <end position="99"/>
    </location>
</feature>
<gene>
    <name evidence="2" type="ORF">Ate02nite_23620</name>
</gene>
<keyword evidence="1" id="KW-0812">Transmembrane</keyword>
<feature type="transmembrane region" description="Helical" evidence="1">
    <location>
        <begin position="502"/>
        <end position="521"/>
    </location>
</feature>
<feature type="transmembrane region" description="Helical" evidence="1">
    <location>
        <begin position="294"/>
        <end position="317"/>
    </location>
</feature>
<organism evidence="2 3">
    <name type="scientific">Paractinoplanes tereljensis</name>
    <dbReference type="NCBI Taxonomy" id="571912"/>
    <lineage>
        <taxon>Bacteria</taxon>
        <taxon>Bacillati</taxon>
        <taxon>Actinomycetota</taxon>
        <taxon>Actinomycetes</taxon>
        <taxon>Micromonosporales</taxon>
        <taxon>Micromonosporaceae</taxon>
        <taxon>Paractinoplanes</taxon>
    </lineage>
</organism>